<dbReference type="PANTHER" id="PTHR35841">
    <property type="entry name" value="PHOSPHONATES-BINDING PERIPLASMIC PROTEIN"/>
    <property type="match status" value="1"/>
</dbReference>
<dbReference type="RefSeq" id="WP_022098147.1">
    <property type="nucleotide sequence ID" value="NZ_CABIXW010000005.1"/>
</dbReference>
<sequence>MKLTKYLKKGMAVLLTATFCMGLSAGLTGCGKDTTKEDSKDIDTFRIMIAPYQDADTLLTGLEPLGGMIKDELATQGYNVGNVEITVGTSYSAVGEALSAGTADAGFISGGTYVTYDDDCDVLLTAQRKAINKDSLNAKDWNDGTEEAFTDNLTTYYRSIILAGPSTKGQELAAKVNAGQKLTWDDLNGATWAVMGASSASGYIYPSLWLYNNYGKQISDLANVVQSDSYTTSMSRLAAGQVDVIVGFAHMRAKYAANWMSKFGGTDDCYKQTAVLAVTDQIMDDTICVSKNSDIMSEGFKKAFADACINIGKSEDGLKVLNVLSHIGYQYAQSSDYDAERAAQNMLKK</sequence>
<dbReference type="Proteomes" id="UP000095780">
    <property type="component" value="Unassembled WGS sequence"/>
</dbReference>
<keyword evidence="1" id="KW-0732">Signal</keyword>
<dbReference type="SUPFAM" id="SSF53850">
    <property type="entry name" value="Periplasmic binding protein-like II"/>
    <property type="match status" value="1"/>
</dbReference>
<dbReference type="PROSITE" id="PS51257">
    <property type="entry name" value="PROKAR_LIPOPROTEIN"/>
    <property type="match status" value="1"/>
</dbReference>
<accession>A0A174ZTX5</accession>
<dbReference type="Gene3D" id="3.40.190.10">
    <property type="entry name" value="Periplasmic binding protein-like II"/>
    <property type="match status" value="2"/>
</dbReference>
<evidence type="ECO:0000313" key="6">
    <source>
        <dbReference type="Proteomes" id="UP000095780"/>
    </source>
</evidence>
<gene>
    <name evidence="2" type="ORF">ERS852490_00376</name>
    <name evidence="3" type="ORF">ERS852492_02021</name>
    <name evidence="4" type="ORF">GKE48_05230</name>
</gene>
<dbReference type="EMBL" id="CZBV01000005">
    <property type="protein sequence ID" value="CUQ87371.1"/>
    <property type="molecule type" value="Genomic_DNA"/>
</dbReference>
<organism evidence="3 6">
    <name type="scientific">Lachnospira eligens</name>
    <dbReference type="NCBI Taxonomy" id="39485"/>
    <lineage>
        <taxon>Bacteria</taxon>
        <taxon>Bacillati</taxon>
        <taxon>Bacillota</taxon>
        <taxon>Clostridia</taxon>
        <taxon>Lachnospirales</taxon>
        <taxon>Lachnospiraceae</taxon>
        <taxon>Lachnospira</taxon>
    </lineage>
</organism>
<dbReference type="Pfam" id="PF12974">
    <property type="entry name" value="Phosphonate-bd"/>
    <property type="match status" value="1"/>
</dbReference>
<evidence type="ECO:0000313" key="5">
    <source>
        <dbReference type="Proteomes" id="UP000095621"/>
    </source>
</evidence>
<evidence type="ECO:0000313" key="3">
    <source>
        <dbReference type="EMBL" id="CUQ87371.1"/>
    </source>
</evidence>
<evidence type="ECO:0000313" key="2">
    <source>
        <dbReference type="EMBL" id="CUQ75201.1"/>
    </source>
</evidence>
<dbReference type="Proteomes" id="UP000095621">
    <property type="component" value="Unassembled WGS sequence"/>
</dbReference>
<evidence type="ECO:0000313" key="4">
    <source>
        <dbReference type="EMBL" id="MSC56857.1"/>
    </source>
</evidence>
<reference evidence="5 6" key="1">
    <citation type="submission" date="2015-09" db="EMBL/GenBank/DDBJ databases">
        <authorList>
            <consortium name="Pathogen Informatics"/>
        </authorList>
    </citation>
    <scope>NUCLEOTIDE SEQUENCE [LARGE SCALE GENOMIC DNA]</scope>
    <source>
        <strain evidence="2 5">2789STDY5834875</strain>
        <strain evidence="3 6">2789STDY5834878</strain>
    </source>
</reference>
<feature type="signal peptide" evidence="1">
    <location>
        <begin position="1"/>
        <end position="25"/>
    </location>
</feature>
<dbReference type="EMBL" id="WKRD01000003">
    <property type="protein sequence ID" value="MSC56857.1"/>
    <property type="molecule type" value="Genomic_DNA"/>
</dbReference>
<feature type="chain" id="PRO_5038213623" evidence="1">
    <location>
        <begin position="26"/>
        <end position="349"/>
    </location>
</feature>
<dbReference type="AlphaFoldDB" id="A0A174ZTX5"/>
<dbReference type="Proteomes" id="UP000481964">
    <property type="component" value="Unassembled WGS sequence"/>
</dbReference>
<evidence type="ECO:0000313" key="7">
    <source>
        <dbReference type="Proteomes" id="UP000481964"/>
    </source>
</evidence>
<name>A0A174ZTX5_9FIRM</name>
<reference evidence="4 7" key="2">
    <citation type="journal article" date="2019" name="Nat. Med.">
        <title>A library of human gut bacterial isolates paired with longitudinal multiomics data enables mechanistic microbiome research.</title>
        <authorList>
            <person name="Poyet M."/>
            <person name="Groussin M."/>
            <person name="Gibbons S.M."/>
            <person name="Avila-Pacheco J."/>
            <person name="Jiang X."/>
            <person name="Kearney S.M."/>
            <person name="Perrotta A.R."/>
            <person name="Berdy B."/>
            <person name="Zhao S."/>
            <person name="Lieberman T.D."/>
            <person name="Swanson P.K."/>
            <person name="Smith M."/>
            <person name="Roesemann S."/>
            <person name="Alexander J.E."/>
            <person name="Rich S.A."/>
            <person name="Livny J."/>
            <person name="Vlamakis H."/>
            <person name="Clish C."/>
            <person name="Bullock K."/>
            <person name="Deik A."/>
            <person name="Scott J."/>
            <person name="Pierce K.A."/>
            <person name="Xavier R.J."/>
            <person name="Alm E.J."/>
        </authorList>
    </citation>
    <scope>NUCLEOTIDE SEQUENCE [LARGE SCALE GENOMIC DNA]</scope>
    <source>
        <strain evidence="4 7">BIOML-A1</strain>
    </source>
</reference>
<evidence type="ECO:0000256" key="1">
    <source>
        <dbReference type="SAM" id="SignalP"/>
    </source>
</evidence>
<dbReference type="EMBL" id="CZBU01000001">
    <property type="protein sequence ID" value="CUQ75201.1"/>
    <property type="molecule type" value="Genomic_DNA"/>
</dbReference>
<dbReference type="PANTHER" id="PTHR35841:SF1">
    <property type="entry name" value="PHOSPHONATES-BINDING PERIPLASMIC PROTEIN"/>
    <property type="match status" value="1"/>
</dbReference>
<dbReference type="OrthoDB" id="9776786at2"/>
<protein>
    <submittedName>
        <fullName evidence="4">PhnD/SsuA/transferrin family substrate-binding protein</fullName>
    </submittedName>
    <submittedName>
        <fullName evidence="3">Phosphate/phosphite/phosphonate ABC transporters, periplasmic binding protein</fullName>
    </submittedName>
</protein>
<proteinExistence type="predicted"/>